<evidence type="ECO:0000256" key="8">
    <source>
        <dbReference type="SAM" id="SignalP"/>
    </source>
</evidence>
<evidence type="ECO:0000256" key="4">
    <source>
        <dbReference type="ARBA" id="ARBA00023110"/>
    </source>
</evidence>
<dbReference type="GO" id="GO:0003755">
    <property type="term" value="F:peptidyl-prolyl cis-trans isomerase activity"/>
    <property type="evidence" value="ECO:0007669"/>
    <property type="project" value="UniProtKB-UniRule"/>
</dbReference>
<evidence type="ECO:0000256" key="5">
    <source>
        <dbReference type="ARBA" id="ARBA00023235"/>
    </source>
</evidence>
<dbReference type="EMBL" id="SJCY01000001">
    <property type="protein sequence ID" value="TDG37957.1"/>
    <property type="molecule type" value="Genomic_DNA"/>
</dbReference>
<dbReference type="EC" id="5.2.1.8" evidence="7"/>
<proteinExistence type="inferred from homology"/>
<evidence type="ECO:0000256" key="3">
    <source>
        <dbReference type="ARBA" id="ARBA00022729"/>
    </source>
</evidence>
<feature type="chain" id="PRO_5020396189" description="Peptidyl-prolyl cis-trans isomerase" evidence="8">
    <location>
        <begin position="20"/>
        <end position="251"/>
    </location>
</feature>
<organism evidence="10 11">
    <name type="scientific">Pedobacter changchengzhani</name>
    <dbReference type="NCBI Taxonomy" id="2529274"/>
    <lineage>
        <taxon>Bacteria</taxon>
        <taxon>Pseudomonadati</taxon>
        <taxon>Bacteroidota</taxon>
        <taxon>Sphingobacteriia</taxon>
        <taxon>Sphingobacteriales</taxon>
        <taxon>Sphingobacteriaceae</taxon>
        <taxon>Pedobacter</taxon>
    </lineage>
</organism>
<dbReference type="InterPro" id="IPR036944">
    <property type="entry name" value="PPIase_FKBP_N_sf"/>
</dbReference>
<protein>
    <recommendedName>
        <fullName evidence="7">Peptidyl-prolyl cis-trans isomerase</fullName>
        <ecNumber evidence="7">5.2.1.8</ecNumber>
    </recommendedName>
</protein>
<comment type="similarity">
    <text evidence="2 7">Belongs to the FKBP-type PPIase family.</text>
</comment>
<dbReference type="Pfam" id="PF01346">
    <property type="entry name" value="FKBP_N"/>
    <property type="match status" value="1"/>
</dbReference>
<dbReference type="AlphaFoldDB" id="A0A4R5MQ01"/>
<keyword evidence="4 6" id="KW-0697">Rotamase</keyword>
<evidence type="ECO:0000256" key="1">
    <source>
        <dbReference type="ARBA" id="ARBA00000971"/>
    </source>
</evidence>
<dbReference type="Pfam" id="PF00254">
    <property type="entry name" value="FKBP_C"/>
    <property type="match status" value="1"/>
</dbReference>
<accession>A0A4R5MQ01</accession>
<dbReference type="InterPro" id="IPR000774">
    <property type="entry name" value="PPIase_FKBP_N"/>
</dbReference>
<evidence type="ECO:0000313" key="10">
    <source>
        <dbReference type="EMBL" id="TDG37957.1"/>
    </source>
</evidence>
<dbReference type="InterPro" id="IPR001179">
    <property type="entry name" value="PPIase_FKBP_dom"/>
</dbReference>
<dbReference type="RefSeq" id="WP_133261052.1">
    <property type="nucleotide sequence ID" value="NZ_SJCY01000001.1"/>
</dbReference>
<feature type="signal peptide" evidence="8">
    <location>
        <begin position="1"/>
        <end position="19"/>
    </location>
</feature>
<dbReference type="InterPro" id="IPR046357">
    <property type="entry name" value="PPIase_dom_sf"/>
</dbReference>
<dbReference type="PROSITE" id="PS50059">
    <property type="entry name" value="FKBP_PPIASE"/>
    <property type="match status" value="1"/>
</dbReference>
<evidence type="ECO:0000313" key="11">
    <source>
        <dbReference type="Proteomes" id="UP000295668"/>
    </source>
</evidence>
<feature type="domain" description="PPIase FKBP-type" evidence="9">
    <location>
        <begin position="163"/>
        <end position="249"/>
    </location>
</feature>
<dbReference type="FunFam" id="3.10.50.40:FF:000045">
    <property type="entry name" value="Peptidyl-prolyl cis-trans isomerase"/>
    <property type="match status" value="1"/>
</dbReference>
<dbReference type="PANTHER" id="PTHR43811">
    <property type="entry name" value="FKBP-TYPE PEPTIDYL-PROLYL CIS-TRANS ISOMERASE FKPA"/>
    <property type="match status" value="1"/>
</dbReference>
<sequence length="251" mass="27408">MKKICFAVFLTALTIGGFAQTKKPVAKKPMAKKTITKKNSVVGTKSGTIQRLKTQLDSASYAFGSSVGAGIKSNGIDVMSYDIFMMGLKDAFTGKNLILDPQKAQKVINEALVLAKKNKFKMNITEGKTFLEENKKRAGVQVTASGIQYEVLRPGTGVKPKATDSVLVHYKGTLLNGKQFDSSYDRGEPISFPLNRVITGWTEGVQLMPAGSKYKFYIPYELAYGENGAGKDIPPYSTLIFEIELLKVNGK</sequence>
<keyword evidence="5 6" id="KW-0413">Isomerase</keyword>
<dbReference type="Gene3D" id="3.10.50.40">
    <property type="match status" value="1"/>
</dbReference>
<name>A0A4R5MQ01_9SPHI</name>
<keyword evidence="3 8" id="KW-0732">Signal</keyword>
<evidence type="ECO:0000256" key="7">
    <source>
        <dbReference type="RuleBase" id="RU003915"/>
    </source>
</evidence>
<comment type="caution">
    <text evidence="10">The sequence shown here is derived from an EMBL/GenBank/DDBJ whole genome shotgun (WGS) entry which is preliminary data.</text>
</comment>
<dbReference type="Proteomes" id="UP000295668">
    <property type="component" value="Unassembled WGS sequence"/>
</dbReference>
<dbReference type="SUPFAM" id="SSF54534">
    <property type="entry name" value="FKBP-like"/>
    <property type="match status" value="1"/>
</dbReference>
<gene>
    <name evidence="10" type="ORF">EZJ43_02380</name>
</gene>
<dbReference type="Gene3D" id="1.10.287.460">
    <property type="entry name" value="Peptidyl-prolyl cis-trans isomerase, FKBP-type, N-terminal domain"/>
    <property type="match status" value="1"/>
</dbReference>
<evidence type="ECO:0000259" key="9">
    <source>
        <dbReference type="PROSITE" id="PS50059"/>
    </source>
</evidence>
<evidence type="ECO:0000256" key="6">
    <source>
        <dbReference type="PROSITE-ProRule" id="PRU00277"/>
    </source>
</evidence>
<dbReference type="PANTHER" id="PTHR43811:SF19">
    <property type="entry name" value="39 KDA FK506-BINDING NUCLEAR PROTEIN"/>
    <property type="match status" value="1"/>
</dbReference>
<keyword evidence="11" id="KW-1185">Reference proteome</keyword>
<evidence type="ECO:0000256" key="2">
    <source>
        <dbReference type="ARBA" id="ARBA00006577"/>
    </source>
</evidence>
<reference evidence="10 11" key="1">
    <citation type="submission" date="2019-02" db="EMBL/GenBank/DDBJ databases">
        <title>Pedobacter sp. nov., a novel speices isolated from soil of pinguins habitat in Antarcitica.</title>
        <authorList>
            <person name="He R.-H."/>
        </authorList>
    </citation>
    <scope>NUCLEOTIDE SEQUENCE [LARGE SCALE GENOMIC DNA]</scope>
    <source>
        <strain evidence="10 11">E01020</strain>
    </source>
</reference>
<comment type="catalytic activity">
    <reaction evidence="1 6 7">
        <text>[protein]-peptidylproline (omega=180) = [protein]-peptidylproline (omega=0)</text>
        <dbReference type="Rhea" id="RHEA:16237"/>
        <dbReference type="Rhea" id="RHEA-COMP:10747"/>
        <dbReference type="Rhea" id="RHEA-COMP:10748"/>
        <dbReference type="ChEBI" id="CHEBI:83833"/>
        <dbReference type="ChEBI" id="CHEBI:83834"/>
        <dbReference type="EC" id="5.2.1.8"/>
    </reaction>
</comment>
<dbReference type="OrthoDB" id="9814548at2"/>
<dbReference type="GO" id="GO:0006457">
    <property type="term" value="P:protein folding"/>
    <property type="evidence" value="ECO:0007669"/>
    <property type="project" value="InterPro"/>
</dbReference>